<proteinExistence type="predicted"/>
<evidence type="ECO:0000313" key="1">
    <source>
        <dbReference type="EMBL" id="GFH32108.1"/>
    </source>
</evidence>
<dbReference type="EMBL" id="BLLF01006266">
    <property type="protein sequence ID" value="GFH32108.1"/>
    <property type="molecule type" value="Genomic_DNA"/>
</dbReference>
<gene>
    <name evidence="1" type="ORF">HaLaN_31272</name>
</gene>
<name>A0A6A0AHI2_HAELA</name>
<keyword evidence="2" id="KW-1185">Reference proteome</keyword>
<comment type="caution">
    <text evidence="1">The sequence shown here is derived from an EMBL/GenBank/DDBJ whole genome shotgun (WGS) entry which is preliminary data.</text>
</comment>
<sequence length="67" mass="7132">RPRFYSGRAALQSCRLITVSRSTLLKVRCCPGGHIYDEGAGSGAAGAGSSSPSPCYSMDLYKIEFDI</sequence>
<accession>A0A6A0AHI2</accession>
<dbReference type="Proteomes" id="UP000485058">
    <property type="component" value="Unassembled WGS sequence"/>
</dbReference>
<organism evidence="1 2">
    <name type="scientific">Haematococcus lacustris</name>
    <name type="common">Green alga</name>
    <name type="synonym">Haematococcus pluvialis</name>
    <dbReference type="NCBI Taxonomy" id="44745"/>
    <lineage>
        <taxon>Eukaryota</taxon>
        <taxon>Viridiplantae</taxon>
        <taxon>Chlorophyta</taxon>
        <taxon>core chlorophytes</taxon>
        <taxon>Chlorophyceae</taxon>
        <taxon>CS clade</taxon>
        <taxon>Chlamydomonadales</taxon>
        <taxon>Haematococcaceae</taxon>
        <taxon>Haematococcus</taxon>
    </lineage>
</organism>
<reference evidence="1 2" key="1">
    <citation type="submission" date="2020-02" db="EMBL/GenBank/DDBJ databases">
        <title>Draft genome sequence of Haematococcus lacustris strain NIES-144.</title>
        <authorList>
            <person name="Morimoto D."/>
            <person name="Nakagawa S."/>
            <person name="Yoshida T."/>
            <person name="Sawayama S."/>
        </authorList>
    </citation>
    <scope>NUCLEOTIDE SEQUENCE [LARGE SCALE GENOMIC DNA]</scope>
    <source>
        <strain evidence="1 2">NIES-144</strain>
    </source>
</reference>
<evidence type="ECO:0000313" key="2">
    <source>
        <dbReference type="Proteomes" id="UP000485058"/>
    </source>
</evidence>
<feature type="non-terminal residue" evidence="1">
    <location>
        <position position="1"/>
    </location>
</feature>
<protein>
    <submittedName>
        <fullName evidence="1">Uncharacterized protein</fullName>
    </submittedName>
</protein>
<dbReference type="AlphaFoldDB" id="A0A6A0AHI2"/>
<feature type="non-terminal residue" evidence="1">
    <location>
        <position position="67"/>
    </location>
</feature>